<gene>
    <name evidence="2" type="ORF">CONLIGDRAFT_673931</name>
</gene>
<dbReference type="InParanoid" id="A0A1J7J3A3"/>
<evidence type="ECO:0000256" key="1">
    <source>
        <dbReference type="SAM" id="MobiDB-lite"/>
    </source>
</evidence>
<name>A0A1J7J3A3_9PEZI</name>
<feature type="region of interest" description="Disordered" evidence="1">
    <location>
        <begin position="70"/>
        <end position="98"/>
    </location>
</feature>
<accession>A0A1J7J3A3</accession>
<feature type="compositionally biased region" description="Acidic residues" evidence="1">
    <location>
        <begin position="1"/>
        <end position="12"/>
    </location>
</feature>
<dbReference type="Proteomes" id="UP000182658">
    <property type="component" value="Unassembled WGS sequence"/>
</dbReference>
<evidence type="ECO:0000313" key="2">
    <source>
        <dbReference type="EMBL" id="OIW24304.1"/>
    </source>
</evidence>
<keyword evidence="3" id="KW-1185">Reference proteome</keyword>
<reference evidence="2 3" key="1">
    <citation type="submission" date="2016-10" db="EMBL/GenBank/DDBJ databases">
        <title>Draft genome sequence of Coniochaeta ligniaria NRRL30616, a lignocellulolytic fungus for bioabatement of inhibitors in plant biomass hydrolysates.</title>
        <authorList>
            <consortium name="DOE Joint Genome Institute"/>
            <person name="Jimenez D.J."/>
            <person name="Hector R.E."/>
            <person name="Riley R."/>
            <person name="Sun H."/>
            <person name="Grigoriev I.V."/>
            <person name="Van Elsas J.D."/>
            <person name="Nichols N.N."/>
        </authorList>
    </citation>
    <scope>NUCLEOTIDE SEQUENCE [LARGE SCALE GENOMIC DNA]</scope>
    <source>
        <strain evidence="2 3">NRRL 30616</strain>
    </source>
</reference>
<sequence length="229" mass="25665">MPPDEENEDDVSIETTDAPTHHTCPLHEPTVAFDKRTVWVEMTLDAGSYAGQLWYRSWLHQGCLHSVYPGRDLGGNELSRNPRDEAHSKRSPPSTCGTSRYLIVPLGGIVTSERYTEGASTPNEYHVSAAKSWFHDKFEQDGSMVATVKGKVVKLRPSTVVAKEHVGPLLHLLSTCSGSICRTYARRGRTLGRRHIAYLPSAHKKDVAYLDSRIALQIQDRMALEWVRQ</sequence>
<organism evidence="2 3">
    <name type="scientific">Coniochaeta ligniaria NRRL 30616</name>
    <dbReference type="NCBI Taxonomy" id="1408157"/>
    <lineage>
        <taxon>Eukaryota</taxon>
        <taxon>Fungi</taxon>
        <taxon>Dikarya</taxon>
        <taxon>Ascomycota</taxon>
        <taxon>Pezizomycotina</taxon>
        <taxon>Sordariomycetes</taxon>
        <taxon>Sordariomycetidae</taxon>
        <taxon>Coniochaetales</taxon>
        <taxon>Coniochaetaceae</taxon>
        <taxon>Coniochaeta</taxon>
    </lineage>
</organism>
<evidence type="ECO:0000313" key="3">
    <source>
        <dbReference type="Proteomes" id="UP000182658"/>
    </source>
</evidence>
<dbReference type="EMBL" id="KV875104">
    <property type="protein sequence ID" value="OIW24304.1"/>
    <property type="molecule type" value="Genomic_DNA"/>
</dbReference>
<dbReference type="AlphaFoldDB" id="A0A1J7J3A3"/>
<proteinExistence type="predicted"/>
<protein>
    <submittedName>
        <fullName evidence="2">Uncharacterized protein</fullName>
    </submittedName>
</protein>
<feature type="region of interest" description="Disordered" evidence="1">
    <location>
        <begin position="1"/>
        <end position="26"/>
    </location>
</feature>